<comment type="similarity">
    <text evidence="1 4">Belongs to the annexin family.</text>
</comment>
<evidence type="ECO:0000256" key="2">
    <source>
        <dbReference type="ARBA" id="ARBA00022737"/>
    </source>
</evidence>
<dbReference type="Gene3D" id="1.10.220.10">
    <property type="entry name" value="Annexin"/>
    <property type="match status" value="1"/>
</dbReference>
<reference evidence="5 6" key="1">
    <citation type="submission" date="2021-06" db="EMBL/GenBank/DDBJ databases">
        <authorList>
            <person name="Palmer J.M."/>
        </authorList>
    </citation>
    <scope>NUCLEOTIDE SEQUENCE [LARGE SCALE GENOMIC DNA]</scope>
    <source>
        <strain evidence="5 6">XR_2019</strain>
        <tissue evidence="5">Muscle</tissue>
    </source>
</reference>
<keyword evidence="4" id="KW-0111">Calcium/phospholipid-binding</keyword>
<dbReference type="PROSITE" id="PS00223">
    <property type="entry name" value="ANNEXIN_1"/>
    <property type="match status" value="1"/>
</dbReference>
<dbReference type="PANTHER" id="PTHR10502">
    <property type="entry name" value="ANNEXIN"/>
    <property type="match status" value="1"/>
</dbReference>
<comment type="domain">
    <text evidence="4">A pair of annexin repeats may form one binding site for calcium and phospholipid.</text>
</comment>
<dbReference type="PROSITE" id="PS51897">
    <property type="entry name" value="ANNEXIN_2"/>
    <property type="match status" value="1"/>
</dbReference>
<dbReference type="EMBL" id="JAHRIM010076890">
    <property type="protein sequence ID" value="MEQ2274343.1"/>
    <property type="molecule type" value="Genomic_DNA"/>
</dbReference>
<sequence>DLISALKGALSGSLEALMLGLMKSTAQYDASELKASMKGLGTDEETLIELVCSRSNEELADIKKAYREMFKKELEKDIAGDTSGDFAKLLLALVQVPQNQEWDSDPCVHE</sequence>
<evidence type="ECO:0000313" key="6">
    <source>
        <dbReference type="Proteomes" id="UP001444071"/>
    </source>
</evidence>
<keyword evidence="2 4" id="KW-0677">Repeat</keyword>
<keyword evidence="4" id="KW-0106">Calcium</keyword>
<dbReference type="InterPro" id="IPR037104">
    <property type="entry name" value="Annexin_sf"/>
</dbReference>
<dbReference type="InterPro" id="IPR001464">
    <property type="entry name" value="Annexin"/>
</dbReference>
<dbReference type="Proteomes" id="UP001444071">
    <property type="component" value="Unassembled WGS sequence"/>
</dbReference>
<evidence type="ECO:0000313" key="5">
    <source>
        <dbReference type="EMBL" id="MEQ2274343.1"/>
    </source>
</evidence>
<gene>
    <name evidence="5" type="primary">ANXA2A_2</name>
    <name evidence="5" type="ORF">XENORESO_018939</name>
</gene>
<protein>
    <recommendedName>
        <fullName evidence="4">Annexin</fullName>
    </recommendedName>
</protein>
<proteinExistence type="inferred from homology"/>
<dbReference type="InterPro" id="IPR018252">
    <property type="entry name" value="Annexin_repeat_CS"/>
</dbReference>
<organism evidence="5 6">
    <name type="scientific">Xenotaenia resolanae</name>
    <dbReference type="NCBI Taxonomy" id="208358"/>
    <lineage>
        <taxon>Eukaryota</taxon>
        <taxon>Metazoa</taxon>
        <taxon>Chordata</taxon>
        <taxon>Craniata</taxon>
        <taxon>Vertebrata</taxon>
        <taxon>Euteleostomi</taxon>
        <taxon>Actinopterygii</taxon>
        <taxon>Neopterygii</taxon>
        <taxon>Teleostei</taxon>
        <taxon>Neoteleostei</taxon>
        <taxon>Acanthomorphata</taxon>
        <taxon>Ovalentaria</taxon>
        <taxon>Atherinomorphae</taxon>
        <taxon>Cyprinodontiformes</taxon>
        <taxon>Goodeidae</taxon>
        <taxon>Xenotaenia</taxon>
    </lineage>
</organism>
<feature type="non-terminal residue" evidence="5">
    <location>
        <position position="1"/>
    </location>
</feature>
<accession>A0ABV0WZE2</accession>
<dbReference type="Pfam" id="PF00191">
    <property type="entry name" value="Annexin"/>
    <property type="match status" value="1"/>
</dbReference>
<dbReference type="InterPro" id="IPR018502">
    <property type="entry name" value="Annexin_repeat"/>
</dbReference>
<dbReference type="SUPFAM" id="SSF47874">
    <property type="entry name" value="Annexin"/>
    <property type="match status" value="1"/>
</dbReference>
<evidence type="ECO:0000256" key="4">
    <source>
        <dbReference type="RuleBase" id="RU003540"/>
    </source>
</evidence>
<dbReference type="SMART" id="SM00335">
    <property type="entry name" value="ANX"/>
    <property type="match status" value="1"/>
</dbReference>
<evidence type="ECO:0000256" key="1">
    <source>
        <dbReference type="ARBA" id="ARBA00007831"/>
    </source>
</evidence>
<comment type="caution">
    <text evidence="5">The sequence shown here is derived from an EMBL/GenBank/DDBJ whole genome shotgun (WGS) entry which is preliminary data.</text>
</comment>
<dbReference type="PRINTS" id="PR00196">
    <property type="entry name" value="ANNEXIN"/>
</dbReference>
<keyword evidence="6" id="KW-1185">Reference proteome</keyword>
<keyword evidence="3 4" id="KW-0041">Annexin</keyword>
<dbReference type="PANTHER" id="PTHR10502:SF18">
    <property type="entry name" value="ANNEXIN A2-RELATED"/>
    <property type="match status" value="1"/>
</dbReference>
<evidence type="ECO:0000256" key="3">
    <source>
        <dbReference type="ARBA" id="ARBA00023216"/>
    </source>
</evidence>
<name>A0ABV0WZE2_9TELE</name>